<gene>
    <name evidence="2" type="ORF">RSOLAG22IIIB_05031</name>
</gene>
<dbReference type="EMBL" id="CYGV01001312">
    <property type="protein sequence ID" value="CUA72772.1"/>
    <property type="molecule type" value="Genomic_DNA"/>
</dbReference>
<feature type="region of interest" description="Disordered" evidence="1">
    <location>
        <begin position="1558"/>
        <end position="1577"/>
    </location>
</feature>
<protein>
    <submittedName>
        <fullName evidence="2">Chromosome partition protein Smc [Bacillus subtilis subsp, subtilis str. 168]</fullName>
    </submittedName>
</protein>
<evidence type="ECO:0000313" key="3">
    <source>
        <dbReference type="Proteomes" id="UP000044841"/>
    </source>
</evidence>
<feature type="compositionally biased region" description="Polar residues" evidence="1">
    <location>
        <begin position="1759"/>
        <end position="1774"/>
    </location>
</feature>
<keyword evidence="3" id="KW-1185">Reference proteome</keyword>
<proteinExistence type="predicted"/>
<accession>A0A0K6G3E0</accession>
<evidence type="ECO:0000313" key="2">
    <source>
        <dbReference type="EMBL" id="CUA72772.1"/>
    </source>
</evidence>
<name>A0A0K6G3E0_9AGAM</name>
<dbReference type="Proteomes" id="UP000044841">
    <property type="component" value="Unassembled WGS sequence"/>
</dbReference>
<sequence>MHTKTEEFPLFTERIPWVNPTSGDKSMATDSSTQPIYLESDDLARLLFDVYFEMVKYDTTPSARPQRLSPSELQTSSDPRFTRETFAMLVAHARTGTRLVDSTWSKVMDFLDGLIAYHGNENRLLNYFYDLKHQMRLHGVLPLEETGKFPDRVRSTRMFSEWSNIPRLLCIVLIVPSAKLNPLRERRALEPSPRLVCEYGVEYEELDLTHSSIHAAWGKCVPVDGSDGKYVIEEDPKGFDGESDLVVSFWTDTEMIIPPGMRVWLRLRDTPHATAHFKDILGPKLQLFEARILDGDHVLLLRERPMGLSQTQKANRYIISPPIPPSGDEYQVKADFKDPKDTIRSIIARVKISSDAEKEQLSQAKKAVASQIGPCSLEVTFGASKRVLRFPYPISHTNLRVSIKKSEYRIDVTAPISKPIEAGGYPFSPFPVIQHPTPSPWNIHHIHIDRMPKVDIKSQEKIKGWLVSHTALQMSDRERIIQRSTSAANRRTSEALTNFKESMIEIVLDYVGIRDRSQGRHSSFVLIEPAYGTHTVIMVSGLRLDLSGTSFVLDCAILPVTESTPNIKHLEAGDALHIQTRPIEVPTWKNLLPAFVERGRTWPHKADCRYKSEGRIPLSDNIDRDPLCQCGRGVGFDGPDWDLPAWKALLPHATRAVLSPLFGAPYLETVAGPASRTQTQQAPASQDRPPDVTCPPVPRTIDLTCCDTEAAVLARDIILFTLLEDNASPNHIWEIIYHPKFTEHAFNLLTSHSQKLSELAESPMTWRESKYGSFIKMVDQASLSELREMWTQYAEFPNLRSDRHKKLQTELEANSAIVQGREGVNPHLALSATGMWPEAITPVNEQFVHYWVHGTTATTKKDIEKTSRLNPTFCYSTHGETFKVGPLTFPMGYHFAAAFTPLVLDPVGPATNSAMAKANQQFKAGCLAFQASRKADSIIFRYFVGDAVMFCRALGLYNKTKNPQTGEFKSHWRATPIDLTEHVTSSPPAPGSFDVIECSNLSNKIGLFNLLLVGQPLLKQVPASQSVLYTESFFYGDRTIQIFWRRLCSNVPAIGLLLGLAPRSYLSLFFSRSNAHTHAVKKDLPLFAERIPWINPSSGDKHTSPESNTAISFEANHLALLLFDVYYEMTHYEATPLNKLQDGSRSEFLITNDPHFTQETFAIFVAHVKIRVRLINSTWPQVIDCLNLCMARHGTKYSLLNHLYDLQHQLHLHDVVSLQENGVFMELFDAKVCGIYLKALSRWPTVPRLLCVVLIVPSARLEPLREKWALDPSPRLVCEYGVDYDVIDHTHSSIHAVWGKCVPIDDSDDKYVIDEDPEGFRGTSDLVVLFWTGREAVTPPGVRIWLRLRDTHHAVSSFKNVLGPKLRLFETNLTDEKHVLLLRERPMGLSQTQKADRYIRPPPNFTTGDEFQIKAEFKDPKNTILPIVARVEVDSDLEKAQLSRAKKVEATQIGPCSLELAFGTSKRVLRFPYPISGTNIGININKNLYRIEVTAPISKPIETGGYPFSPFPVVQRSTPSPWNIHHVHIDRMPKVDITQQGKIKEWLVCHTALQMSDRERNVQRSTPASNRRPSDALTSFKQSMTGMVLNYVSIGNPSQGQRSTFALIEPTHGMYTIIMVAGLRLDLSGLSFVLDCAIFTISPESATHIERGIMPLQENGFLEIPTYPVEAHVWKHILPAFVERGRTWPHKADCRYKSEGRIPLSDEIDRDPLCQCGRGIGFDGPDWDLPAWKPLLPHATRAVLSPLFGVPYLEMVAGSTPNTQGQPPASQNQAPELGIAQKIAKR</sequence>
<feature type="region of interest" description="Disordered" evidence="1">
    <location>
        <begin position="1759"/>
        <end position="1786"/>
    </location>
</feature>
<evidence type="ECO:0000256" key="1">
    <source>
        <dbReference type="SAM" id="MobiDB-lite"/>
    </source>
</evidence>
<reference evidence="2 3" key="1">
    <citation type="submission" date="2015-07" db="EMBL/GenBank/DDBJ databases">
        <authorList>
            <person name="Noorani M."/>
        </authorList>
    </citation>
    <scope>NUCLEOTIDE SEQUENCE [LARGE SCALE GENOMIC DNA]</scope>
    <source>
        <strain evidence="2">BBA 69670</strain>
    </source>
</reference>
<feature type="compositionally biased region" description="Polar residues" evidence="1">
    <location>
        <begin position="675"/>
        <end position="684"/>
    </location>
</feature>
<feature type="compositionally biased region" description="Polar residues" evidence="1">
    <location>
        <begin position="1563"/>
        <end position="1577"/>
    </location>
</feature>
<feature type="region of interest" description="Disordered" evidence="1">
    <location>
        <begin position="673"/>
        <end position="694"/>
    </location>
</feature>
<organism evidence="2 3">
    <name type="scientific">Rhizoctonia solani</name>
    <dbReference type="NCBI Taxonomy" id="456999"/>
    <lineage>
        <taxon>Eukaryota</taxon>
        <taxon>Fungi</taxon>
        <taxon>Dikarya</taxon>
        <taxon>Basidiomycota</taxon>
        <taxon>Agaricomycotina</taxon>
        <taxon>Agaricomycetes</taxon>
        <taxon>Cantharellales</taxon>
        <taxon>Ceratobasidiaceae</taxon>
        <taxon>Rhizoctonia</taxon>
    </lineage>
</organism>